<gene>
    <name evidence="2" type="ORF">DM194_27740</name>
</gene>
<sequence length="97" mass="11184">MHDEVVLPLRNHLRNPQFLIPGSEPMADRIGSELERIRRLDRADRRTRVLAAGMLEWMLKRGGEGTSTSLTRSRTTTWTRRRNETGAPVRALHQIGR</sequence>
<reference evidence="2 3" key="1">
    <citation type="submission" date="2018-06" db="EMBL/GenBank/DDBJ databases">
        <title>Complete genome sequencing of Azospirillum sp. M2T2B2.</title>
        <authorList>
            <person name="Heo J."/>
            <person name="Kim S.-J."/>
            <person name="Kwon S.-W."/>
            <person name="Anandham R."/>
        </authorList>
    </citation>
    <scope>NUCLEOTIDE SEQUENCE [LARGE SCALE GENOMIC DNA]</scope>
    <source>
        <strain evidence="2 3">M2T2B2</strain>
        <plasmid evidence="2 3">unnamed6</plasmid>
    </source>
</reference>
<keyword evidence="3" id="KW-1185">Reference proteome</keyword>
<keyword evidence="2" id="KW-0614">Plasmid</keyword>
<name>A0A2U9SEX3_9PROT</name>
<dbReference type="AlphaFoldDB" id="A0A2U9SEX3"/>
<evidence type="ECO:0000313" key="3">
    <source>
        <dbReference type="Proteomes" id="UP000249605"/>
    </source>
</evidence>
<dbReference type="EMBL" id="CP029836">
    <property type="protein sequence ID" value="AWU98082.1"/>
    <property type="molecule type" value="Genomic_DNA"/>
</dbReference>
<geneLocation type="plasmid" evidence="2 3">
    <name>unnamed6</name>
</geneLocation>
<proteinExistence type="predicted"/>
<organism evidence="2 3">
    <name type="scientific">Azospirillum ramasamyi</name>
    <dbReference type="NCBI Taxonomy" id="682998"/>
    <lineage>
        <taxon>Bacteria</taxon>
        <taxon>Pseudomonadati</taxon>
        <taxon>Pseudomonadota</taxon>
        <taxon>Alphaproteobacteria</taxon>
        <taxon>Rhodospirillales</taxon>
        <taxon>Azospirillaceae</taxon>
        <taxon>Azospirillum</taxon>
    </lineage>
</organism>
<dbReference type="KEGG" id="azm:DM194_27740"/>
<feature type="compositionally biased region" description="Low complexity" evidence="1">
    <location>
        <begin position="66"/>
        <end position="78"/>
    </location>
</feature>
<evidence type="ECO:0000256" key="1">
    <source>
        <dbReference type="SAM" id="MobiDB-lite"/>
    </source>
</evidence>
<evidence type="ECO:0000313" key="2">
    <source>
        <dbReference type="EMBL" id="AWU98082.1"/>
    </source>
</evidence>
<accession>A0A2U9SEX3</accession>
<dbReference type="Proteomes" id="UP000249605">
    <property type="component" value="Plasmid unnamed6"/>
</dbReference>
<protein>
    <submittedName>
        <fullName evidence="2">Uncharacterized protein</fullName>
    </submittedName>
</protein>
<feature type="region of interest" description="Disordered" evidence="1">
    <location>
        <begin position="63"/>
        <end position="86"/>
    </location>
</feature>